<proteinExistence type="predicted"/>
<evidence type="ECO:0000313" key="1">
    <source>
        <dbReference type="EMBL" id="KAK7552579.1"/>
    </source>
</evidence>
<sequence length="232" mass="25521">MQSAAASHISALQPRKACLCCRLGRAHAALTIPTLSSLTRLSQVDQRCRAGNETCHPPCACLTCVTARRSGLQEAPFLAVANNVVGVVGQTFAARPPKSHHLDTLPEAFAANRLLETREETKKAPTRHLRHQLIHLISSKPLAPRFKKLFHSGPLFARPSLPLLAHFLFWIFAIPRWSFALSSAQKNRPWVFHLHPHTSTVNEPNLNAPSCPQTLCRSTLAAFLGMATWVGP</sequence>
<dbReference type="Proteomes" id="UP001365128">
    <property type="component" value="Unassembled WGS sequence"/>
</dbReference>
<comment type="caution">
    <text evidence="1">The sequence shown here is derived from an EMBL/GenBank/DDBJ whole genome shotgun (WGS) entry which is preliminary data.</text>
</comment>
<name>A0ABR1MPK6_9PEZI</name>
<dbReference type="EMBL" id="JBBPDW010000005">
    <property type="protein sequence ID" value="KAK7552579.1"/>
    <property type="molecule type" value="Genomic_DNA"/>
</dbReference>
<gene>
    <name evidence="1" type="ORF">IWX46DRAFT_348335</name>
</gene>
<accession>A0ABR1MPK6</accession>
<organism evidence="1 2">
    <name type="scientific">Phyllosticta citricarpa</name>
    <dbReference type="NCBI Taxonomy" id="55181"/>
    <lineage>
        <taxon>Eukaryota</taxon>
        <taxon>Fungi</taxon>
        <taxon>Dikarya</taxon>
        <taxon>Ascomycota</taxon>
        <taxon>Pezizomycotina</taxon>
        <taxon>Dothideomycetes</taxon>
        <taxon>Dothideomycetes incertae sedis</taxon>
        <taxon>Botryosphaeriales</taxon>
        <taxon>Phyllostictaceae</taxon>
        <taxon>Phyllosticta</taxon>
    </lineage>
</organism>
<reference evidence="1 2" key="1">
    <citation type="submission" date="2024-04" db="EMBL/GenBank/DDBJ databases">
        <title>Phyllosticta paracitricarpa is synonymous to the EU quarantine fungus P. citricarpa based on phylogenomic analyses.</title>
        <authorList>
            <consortium name="Lawrence Berkeley National Laboratory"/>
            <person name="Van Ingen-Buijs V.A."/>
            <person name="Van Westerhoven A.C."/>
            <person name="Haridas S."/>
            <person name="Skiadas P."/>
            <person name="Martin F."/>
            <person name="Groenewald J.Z."/>
            <person name="Crous P.W."/>
            <person name="Seidl M.F."/>
        </authorList>
    </citation>
    <scope>NUCLEOTIDE SEQUENCE [LARGE SCALE GENOMIC DNA]</scope>
    <source>
        <strain evidence="1 2">CBS 122670</strain>
    </source>
</reference>
<evidence type="ECO:0000313" key="2">
    <source>
        <dbReference type="Proteomes" id="UP001365128"/>
    </source>
</evidence>
<keyword evidence="2" id="KW-1185">Reference proteome</keyword>
<protein>
    <submittedName>
        <fullName evidence="1">Uncharacterized protein</fullName>
    </submittedName>
</protein>